<dbReference type="SUPFAM" id="SSF53795">
    <property type="entry name" value="PEP carboxykinase-like"/>
    <property type="match status" value="1"/>
</dbReference>
<keyword evidence="8 10" id="KW-0456">Lyase</keyword>
<evidence type="ECO:0000256" key="7">
    <source>
        <dbReference type="ARBA" id="ARBA00022840"/>
    </source>
</evidence>
<dbReference type="PANTHER" id="PTHR30031">
    <property type="entry name" value="PHOSPHOENOLPYRUVATE CARBOXYKINASE ATP"/>
    <property type="match status" value="1"/>
</dbReference>
<dbReference type="GO" id="GO:0046872">
    <property type="term" value="F:metal ion binding"/>
    <property type="evidence" value="ECO:0007669"/>
    <property type="project" value="UniProtKB-KW"/>
</dbReference>
<keyword evidence="7 10" id="KW-0067">ATP-binding</keyword>
<dbReference type="PANTHER" id="PTHR30031:SF0">
    <property type="entry name" value="PHOSPHOENOLPYRUVATE CARBOXYKINASE (ATP)"/>
    <property type="match status" value="1"/>
</dbReference>
<dbReference type="HAMAP" id="MF_00453">
    <property type="entry name" value="PEPCK_ATP"/>
    <property type="match status" value="1"/>
</dbReference>
<evidence type="ECO:0000256" key="8">
    <source>
        <dbReference type="ARBA" id="ARBA00023239"/>
    </source>
</evidence>
<comment type="subcellular location">
    <subcellularLocation>
        <location evidence="10">Cytoplasm</location>
    </subcellularLocation>
</comment>
<dbReference type="GO" id="GO:0006094">
    <property type="term" value="P:gluconeogenesis"/>
    <property type="evidence" value="ECO:0007669"/>
    <property type="project" value="UniProtKB-UniRule"/>
</dbReference>
<proteinExistence type="inferred from homology"/>
<comment type="cofactor">
    <cofactor evidence="10">
        <name>Mn(2+)</name>
        <dbReference type="ChEBI" id="CHEBI:29035"/>
    </cofactor>
    <text evidence="10">Binds 1 Mn(2+) ion per subunit.</text>
</comment>
<feature type="binding site" evidence="10">
    <location>
        <position position="260"/>
    </location>
    <ligand>
        <name>Mn(2+)</name>
        <dbReference type="ChEBI" id="CHEBI:29035"/>
    </ligand>
</feature>
<feature type="binding site" evidence="10">
    <location>
        <position position="203"/>
    </location>
    <ligand>
        <name>substrate</name>
    </ligand>
</feature>
<dbReference type="Gene3D" id="3.90.228.20">
    <property type="match status" value="1"/>
</dbReference>
<keyword evidence="6 10" id="KW-0210">Decarboxylase</keyword>
<comment type="caution">
    <text evidence="11">The sequence shown here is derived from an EMBL/GenBank/DDBJ whole genome shotgun (WGS) entry which is preliminary data.</text>
</comment>
<keyword evidence="10" id="KW-0963">Cytoplasm</keyword>
<dbReference type="GO" id="GO:0004612">
    <property type="term" value="F:phosphoenolpyruvate carboxykinase (ATP) activity"/>
    <property type="evidence" value="ECO:0007669"/>
    <property type="project" value="UniProtKB-UniRule"/>
</dbReference>
<dbReference type="InterPro" id="IPR015994">
    <property type="entry name" value="PEPCK_ATP_CS"/>
</dbReference>
<evidence type="ECO:0000256" key="10">
    <source>
        <dbReference type="HAMAP-Rule" id="MF_00453"/>
    </source>
</evidence>
<dbReference type="Proteomes" id="UP000702544">
    <property type="component" value="Unassembled WGS sequence"/>
</dbReference>
<feature type="binding site" evidence="10">
    <location>
        <position position="222"/>
    </location>
    <ligand>
        <name>Mn(2+)</name>
        <dbReference type="ChEBI" id="CHEBI:29035"/>
    </ligand>
</feature>
<feature type="binding site" evidence="10">
    <location>
        <position position="61"/>
    </location>
    <ligand>
        <name>substrate</name>
    </ligand>
</feature>
<feature type="binding site" evidence="10">
    <location>
        <position position="203"/>
    </location>
    <ligand>
        <name>ATP</name>
        <dbReference type="ChEBI" id="CHEBI:30616"/>
    </ligand>
</feature>
<dbReference type="InterPro" id="IPR013035">
    <property type="entry name" value="PEP_carboxykinase_C"/>
</dbReference>
<dbReference type="Gene3D" id="3.40.449.10">
    <property type="entry name" value="Phosphoenolpyruvate Carboxykinase, domain 1"/>
    <property type="match status" value="1"/>
</dbReference>
<feature type="binding site" evidence="10">
    <location>
        <position position="451"/>
    </location>
    <ligand>
        <name>ATP</name>
        <dbReference type="ChEBI" id="CHEBI:30616"/>
    </ligand>
</feature>
<protein>
    <recommendedName>
        <fullName evidence="3 10">Phosphoenolpyruvate carboxykinase (ATP)</fullName>
        <shortName evidence="10">PCK</shortName>
        <shortName evidence="10">PEP carboxykinase</shortName>
        <shortName evidence="10">PEPCK</shortName>
        <ecNumber evidence="3 10">4.1.1.49</ecNumber>
    </recommendedName>
</protein>
<feature type="binding site" evidence="10">
    <location>
        <position position="288"/>
    </location>
    <ligand>
        <name>ATP</name>
        <dbReference type="ChEBI" id="CHEBI:30616"/>
    </ligand>
</feature>
<accession>A0AAE4ZBR3</accession>
<organism evidence="11 12">
    <name type="scientific">Candidatus Kutchimonas denitrificans</name>
    <dbReference type="NCBI Taxonomy" id="3056748"/>
    <lineage>
        <taxon>Bacteria</taxon>
        <taxon>Pseudomonadati</taxon>
        <taxon>Gemmatimonadota</taxon>
        <taxon>Gemmatimonadia</taxon>
        <taxon>Candidatus Palauibacterales</taxon>
        <taxon>Candidatus Palauibacteraceae</taxon>
        <taxon>Candidatus Kutchimonas</taxon>
    </lineage>
</organism>
<dbReference type="SUPFAM" id="SSF68923">
    <property type="entry name" value="PEP carboxykinase N-terminal domain"/>
    <property type="match status" value="1"/>
</dbReference>
<feature type="binding site" evidence="10">
    <location>
        <begin position="445"/>
        <end position="446"/>
    </location>
    <ligand>
        <name>ATP</name>
        <dbReference type="ChEBI" id="CHEBI:30616"/>
    </ligand>
</feature>
<evidence type="ECO:0000313" key="11">
    <source>
        <dbReference type="EMBL" id="NIR76071.1"/>
    </source>
</evidence>
<dbReference type="InterPro" id="IPR001272">
    <property type="entry name" value="PEP_carboxykinase_ATP"/>
</dbReference>
<evidence type="ECO:0000256" key="6">
    <source>
        <dbReference type="ARBA" id="ARBA00022793"/>
    </source>
</evidence>
<keyword evidence="10" id="KW-0479">Metal-binding</keyword>
<evidence type="ECO:0000256" key="3">
    <source>
        <dbReference type="ARBA" id="ARBA00012363"/>
    </source>
</evidence>
<dbReference type="Gene3D" id="2.170.8.10">
    <property type="entry name" value="Phosphoenolpyruvate Carboxykinase, domain 2"/>
    <property type="match status" value="1"/>
</dbReference>
<evidence type="ECO:0000256" key="2">
    <source>
        <dbReference type="ARBA" id="ARBA00006052"/>
    </source>
</evidence>
<dbReference type="GO" id="GO:0005524">
    <property type="term" value="F:ATP binding"/>
    <property type="evidence" value="ECO:0007669"/>
    <property type="project" value="UniProtKB-UniRule"/>
</dbReference>
<evidence type="ECO:0000256" key="5">
    <source>
        <dbReference type="ARBA" id="ARBA00022741"/>
    </source>
</evidence>
<comment type="pathway">
    <text evidence="1 10">Carbohydrate biosynthesis; gluconeogenesis.</text>
</comment>
<dbReference type="EMBL" id="JAACAK010000113">
    <property type="protein sequence ID" value="NIR76071.1"/>
    <property type="molecule type" value="Genomic_DNA"/>
</dbReference>
<dbReference type="Pfam" id="PF01293">
    <property type="entry name" value="PEPCK_ATP"/>
    <property type="match status" value="1"/>
</dbReference>
<keyword evidence="5 10" id="KW-0547">Nucleotide-binding</keyword>
<dbReference type="NCBIfam" id="TIGR00224">
    <property type="entry name" value="pckA"/>
    <property type="match status" value="1"/>
</dbReference>
<feature type="binding site" evidence="10">
    <location>
        <position position="326"/>
    </location>
    <ligand>
        <name>ATP</name>
        <dbReference type="ChEBI" id="CHEBI:30616"/>
    </ligand>
</feature>
<comment type="similarity">
    <text evidence="2 10">Belongs to the phosphoenolpyruvate carboxykinase (ATP) family.</text>
</comment>
<name>A0AAE4ZBR3_9BACT</name>
<evidence type="ECO:0000313" key="12">
    <source>
        <dbReference type="Proteomes" id="UP000702544"/>
    </source>
</evidence>
<feature type="binding site" evidence="10">
    <location>
        <position position="326"/>
    </location>
    <ligand>
        <name>substrate</name>
    </ligand>
</feature>
<dbReference type="PROSITE" id="PS00532">
    <property type="entry name" value="PEPCK_ATP"/>
    <property type="match status" value="1"/>
</dbReference>
<comment type="function">
    <text evidence="10">Involved in the gluconeogenesis. Catalyzes the conversion of oxaloacetate (OAA) to phosphoenolpyruvate (PEP) through direct phosphoryl transfer between the nucleoside triphosphate and OAA.</text>
</comment>
<feature type="binding site" evidence="10">
    <location>
        <position position="222"/>
    </location>
    <ligand>
        <name>ATP</name>
        <dbReference type="ChEBI" id="CHEBI:30616"/>
    </ligand>
</feature>
<feature type="binding site" evidence="10">
    <location>
        <begin position="239"/>
        <end position="247"/>
    </location>
    <ligand>
        <name>ATP</name>
        <dbReference type="ChEBI" id="CHEBI:30616"/>
    </ligand>
</feature>
<gene>
    <name evidence="10 11" type="primary">pckA</name>
    <name evidence="11" type="ORF">GWO12_13330</name>
</gene>
<keyword evidence="10" id="KW-0464">Manganese</keyword>
<dbReference type="AlphaFoldDB" id="A0AAE4ZBR3"/>
<evidence type="ECO:0000256" key="4">
    <source>
        <dbReference type="ARBA" id="ARBA00022432"/>
    </source>
</evidence>
<keyword evidence="4 10" id="KW-0312">Gluconeogenesis</keyword>
<dbReference type="InterPro" id="IPR008210">
    <property type="entry name" value="PEP_carboxykinase_N"/>
</dbReference>
<dbReference type="PIRSF" id="PIRSF006294">
    <property type="entry name" value="PEP_crbxkin"/>
    <property type="match status" value="1"/>
</dbReference>
<dbReference type="EC" id="4.1.1.49" evidence="3 10"/>
<dbReference type="NCBIfam" id="NF006820">
    <property type="entry name" value="PRK09344.1-2"/>
    <property type="match status" value="1"/>
</dbReference>
<comment type="catalytic activity">
    <reaction evidence="9 10">
        <text>oxaloacetate + ATP = phosphoenolpyruvate + ADP + CO2</text>
        <dbReference type="Rhea" id="RHEA:18617"/>
        <dbReference type="ChEBI" id="CHEBI:16452"/>
        <dbReference type="ChEBI" id="CHEBI:16526"/>
        <dbReference type="ChEBI" id="CHEBI:30616"/>
        <dbReference type="ChEBI" id="CHEBI:58702"/>
        <dbReference type="ChEBI" id="CHEBI:456216"/>
        <dbReference type="EC" id="4.1.1.49"/>
    </reaction>
</comment>
<sequence>MKEQGRIEGQQSLNRLGIRNVNTVWWNLNTPTLYEHALQRHEALLAQNGPLVVRTGQYTGRSPKDKYVVREPSTEDTIWWGPVNQEFDEKRYQALRARLCAYLQGKDLYVEDCYVGAELETQLPIRVITESAWHKLFARNMFLTERDPQKLAEHEPSFHVIHAPGFNADPDLDGTRSEVFVLVHFGRNEVIIGGTAYAGEIKKSMFTVMNYFLPRSGVLSMHCSANYGKDENDVALFFGLSGTGKTTLSADPNRTLIGDDEHGWSDNGVFNFEGGCYAKVIRLDPKTEPEIYNTTRMFGTILENVAIAARTRILDLDSDALTENTRASYPLRAIPNASETGRAGHPNKIIMLTCDAFGVLPPVARLDSDQAMYHFLSGYTAKVAGTERGVTEPQATFSACFGAPFLALHPGIYAKLLGERIKKHKVDAWLINTGWSGGPFGVGSRIDLPHTRAMVRAVLEGKLEDAPTKKDPIFGVQVPESVPDVPSGVLQPRDTWEDGAAYDDQARKLAGMFIDNFKKFEEEVSGGVKKAGPRAG</sequence>
<feature type="binding site" evidence="10">
    <location>
        <position position="197"/>
    </location>
    <ligand>
        <name>substrate</name>
    </ligand>
</feature>
<dbReference type="GO" id="GO:0005829">
    <property type="term" value="C:cytosol"/>
    <property type="evidence" value="ECO:0007669"/>
    <property type="project" value="TreeGrafter"/>
</dbReference>
<evidence type="ECO:0000256" key="1">
    <source>
        <dbReference type="ARBA" id="ARBA00004742"/>
    </source>
</evidence>
<feature type="binding site" evidence="10">
    <location>
        <position position="203"/>
    </location>
    <ligand>
        <name>Mn(2+)</name>
        <dbReference type="ChEBI" id="CHEBI:29035"/>
    </ligand>
</feature>
<evidence type="ECO:0000256" key="9">
    <source>
        <dbReference type="ARBA" id="ARBA00047371"/>
    </source>
</evidence>
<dbReference type="NCBIfam" id="NF006821">
    <property type="entry name" value="PRK09344.1-3"/>
    <property type="match status" value="1"/>
</dbReference>
<reference evidence="11 12" key="1">
    <citation type="submission" date="2020-01" db="EMBL/GenBank/DDBJ databases">
        <title>Genomes assembled from Gulf of Kutch pelagic sediment metagenomes.</title>
        <authorList>
            <person name="Chandrashekar M."/>
            <person name="Mahajan M.S."/>
            <person name="Dave K.J."/>
            <person name="Vatsa P."/>
            <person name="Nathani N.M."/>
        </authorList>
    </citation>
    <scope>NUCLEOTIDE SEQUENCE [LARGE SCALE GENOMIC DNA]</scope>
    <source>
        <strain evidence="11">KS3-K002</strain>
    </source>
</reference>
<dbReference type="CDD" id="cd00484">
    <property type="entry name" value="PEPCK_ATP"/>
    <property type="match status" value="1"/>
</dbReference>